<accession>Q8GWQ5</accession>
<evidence type="ECO:0000313" key="2">
    <source>
        <dbReference type="EMBL" id="BAC43289.1"/>
    </source>
</evidence>
<dbReference type="InterPro" id="IPR035897">
    <property type="entry name" value="Toll_tir_struct_dom_sf"/>
</dbReference>
<dbReference type="SUPFAM" id="SSF52200">
    <property type="entry name" value="Toll/Interleukin receptor TIR domain"/>
    <property type="match status" value="1"/>
</dbReference>
<dbReference type="InterPro" id="IPR000157">
    <property type="entry name" value="TIR_dom"/>
</dbReference>
<organism evidence="2">
    <name type="scientific">Arabidopsis thaliana</name>
    <name type="common">Mouse-ear cress</name>
    <dbReference type="NCBI Taxonomy" id="3702"/>
    <lineage>
        <taxon>Eukaryota</taxon>
        <taxon>Viridiplantae</taxon>
        <taxon>Streptophyta</taxon>
        <taxon>Embryophyta</taxon>
        <taxon>Tracheophyta</taxon>
        <taxon>Spermatophyta</taxon>
        <taxon>Magnoliopsida</taxon>
        <taxon>eudicotyledons</taxon>
        <taxon>Gunneridae</taxon>
        <taxon>Pentapetalae</taxon>
        <taxon>rosids</taxon>
        <taxon>malvids</taxon>
        <taxon>Brassicales</taxon>
        <taxon>Brassicaceae</taxon>
        <taxon>Camelineae</taxon>
        <taxon>Arabidopsis</taxon>
    </lineage>
</organism>
<dbReference type="PROSITE" id="PS50104">
    <property type="entry name" value="TIR"/>
    <property type="match status" value="1"/>
</dbReference>
<dbReference type="Gene3D" id="3.40.50.10140">
    <property type="entry name" value="Toll/interleukin-1 receptor homology (TIR) domain"/>
    <property type="match status" value="1"/>
</dbReference>
<gene>
    <name evidence="2" type="ordered locus">At5g46480/K11I1_7</name>
</gene>
<dbReference type="GO" id="GO:0007165">
    <property type="term" value="P:signal transduction"/>
    <property type="evidence" value="ECO:0007669"/>
    <property type="project" value="InterPro"/>
</dbReference>
<feature type="domain" description="TIR" evidence="1">
    <location>
        <begin position="1"/>
        <end position="64"/>
    </location>
</feature>
<reference evidence="2" key="1">
    <citation type="submission" date="2002-11" db="EMBL/GenBank/DDBJ databases">
        <title>Arabidopsis thaliana full-length cDNA.</title>
        <authorList>
            <person name="Seki M."/>
            <person name="Iida K."/>
            <person name="Satou M."/>
            <person name="Sakurai T."/>
            <person name="Akiyama K."/>
            <person name="Ishida J."/>
            <person name="Nakajima M."/>
            <person name="Enju A."/>
            <person name="Kamiya A."/>
            <person name="Narusaka M."/>
            <person name="Carninci P."/>
            <person name="Kawai J."/>
            <person name="Hayashizaki Y."/>
            <person name="Shinozaki K."/>
        </authorList>
    </citation>
    <scope>NUCLEOTIDE SEQUENCE</scope>
</reference>
<evidence type="ECO:0000259" key="1">
    <source>
        <dbReference type="PROSITE" id="PS50104"/>
    </source>
</evidence>
<dbReference type="Pfam" id="PF01582">
    <property type="entry name" value="TIR"/>
    <property type="match status" value="1"/>
</dbReference>
<dbReference type="AlphaFoldDB" id="Q8GWQ5"/>
<protein>
    <submittedName>
        <fullName evidence="2">Putative disease resistance protein</fullName>
    </submittedName>
</protein>
<sequence>MDLPVIPIFYGLDPSHVRKQTGEFGKNFEKTCRNETEACVYQWGRALCDVSNFLGYHSPNWYNS</sequence>
<name>Q8GWQ5_ARATH</name>
<dbReference type="EMBL" id="AK118695">
    <property type="protein sequence ID" value="BAC43289.1"/>
    <property type="molecule type" value="mRNA"/>
</dbReference>
<proteinExistence type="evidence at transcript level"/>